<dbReference type="EMBL" id="NBIV01000061">
    <property type="protein sequence ID" value="PXF45434.1"/>
    <property type="molecule type" value="Genomic_DNA"/>
</dbReference>
<proteinExistence type="predicted"/>
<dbReference type="Proteomes" id="UP000247409">
    <property type="component" value="Unassembled WGS sequence"/>
</dbReference>
<reference evidence="1 2" key="1">
    <citation type="journal article" date="2018" name="Mol. Biol. Evol.">
        <title>Analysis of the draft genome of the red seaweed Gracilariopsis chorda provides insights into genome size evolution in Rhodophyta.</title>
        <authorList>
            <person name="Lee J."/>
            <person name="Yang E.C."/>
            <person name="Graf L."/>
            <person name="Yang J.H."/>
            <person name="Qiu H."/>
            <person name="Zel Zion U."/>
            <person name="Chan C.X."/>
            <person name="Stephens T.G."/>
            <person name="Weber A.P.M."/>
            <person name="Boo G.H."/>
            <person name="Boo S.M."/>
            <person name="Kim K.M."/>
            <person name="Shin Y."/>
            <person name="Jung M."/>
            <person name="Lee S.J."/>
            <person name="Yim H.S."/>
            <person name="Lee J.H."/>
            <person name="Bhattacharya D."/>
            <person name="Yoon H.S."/>
        </authorList>
    </citation>
    <scope>NUCLEOTIDE SEQUENCE [LARGE SCALE GENOMIC DNA]</scope>
    <source>
        <strain evidence="1 2">SKKU-2015</strain>
        <tissue evidence="1">Whole body</tissue>
    </source>
</reference>
<gene>
    <name evidence="1" type="ORF">BWQ96_04849</name>
</gene>
<evidence type="ECO:0000313" key="2">
    <source>
        <dbReference type="Proteomes" id="UP000247409"/>
    </source>
</evidence>
<dbReference type="AlphaFoldDB" id="A0A2V3ITJ6"/>
<keyword evidence="2" id="KW-1185">Reference proteome</keyword>
<comment type="caution">
    <text evidence="1">The sequence shown here is derived from an EMBL/GenBank/DDBJ whole genome shotgun (WGS) entry which is preliminary data.</text>
</comment>
<protein>
    <submittedName>
        <fullName evidence="1">Uncharacterized protein</fullName>
    </submittedName>
</protein>
<organism evidence="1 2">
    <name type="scientific">Gracilariopsis chorda</name>
    <dbReference type="NCBI Taxonomy" id="448386"/>
    <lineage>
        <taxon>Eukaryota</taxon>
        <taxon>Rhodophyta</taxon>
        <taxon>Florideophyceae</taxon>
        <taxon>Rhodymeniophycidae</taxon>
        <taxon>Gracilariales</taxon>
        <taxon>Gracilariaceae</taxon>
        <taxon>Gracilariopsis</taxon>
    </lineage>
</organism>
<name>A0A2V3ITJ6_9FLOR</name>
<evidence type="ECO:0000313" key="1">
    <source>
        <dbReference type="EMBL" id="PXF45434.1"/>
    </source>
</evidence>
<accession>A0A2V3ITJ6</accession>
<sequence>MRHVSKIVAEGIDATTPSSLVTALRTESGLKNTATELIRLDLENVNIRTWDNLRGQKKNGLPWIGRNNEYQYPGWCGHGKRLAFDAFVTLQLELVKIVNSVDVGHVSSLRVLRGLCLRTNFSPWKMETRVSLNLQTAQKRLEMKLES</sequence>